<feature type="domain" description="DNA-directed DNA polymerase family B multifunctional" evidence="8">
    <location>
        <begin position="634"/>
        <end position="1126"/>
    </location>
</feature>
<comment type="similarity">
    <text evidence="1">Belongs to the DNA polymerase type-B family.</text>
</comment>
<dbReference type="PANTHER" id="PTHR10322">
    <property type="entry name" value="DNA POLYMERASE CATALYTIC SUBUNIT"/>
    <property type="match status" value="1"/>
</dbReference>
<dbReference type="InterPro" id="IPR023211">
    <property type="entry name" value="DNA_pol_palm_dom_sf"/>
</dbReference>
<dbReference type="Gene3D" id="1.10.287.690">
    <property type="entry name" value="Helix hairpin bin"/>
    <property type="match status" value="1"/>
</dbReference>
<dbReference type="InterPro" id="IPR042087">
    <property type="entry name" value="DNA_pol_B_thumb"/>
</dbReference>
<accession>A0A6C0D7T0</accession>
<dbReference type="InterPro" id="IPR017964">
    <property type="entry name" value="DNA-dir_DNA_pol_B_CS"/>
</dbReference>
<dbReference type="Pfam" id="PF00136">
    <property type="entry name" value="DNA_pol_B"/>
    <property type="match status" value="1"/>
</dbReference>
<proteinExistence type="inferred from homology"/>
<dbReference type="InterPro" id="IPR043502">
    <property type="entry name" value="DNA/RNA_pol_sf"/>
</dbReference>
<evidence type="ECO:0000256" key="1">
    <source>
        <dbReference type="ARBA" id="ARBA00005755"/>
    </source>
</evidence>
<dbReference type="EC" id="2.7.7.7" evidence="2"/>
<dbReference type="PROSITE" id="PS00116">
    <property type="entry name" value="DNA_POLYMERASE_B"/>
    <property type="match status" value="1"/>
</dbReference>
<evidence type="ECO:0000256" key="5">
    <source>
        <dbReference type="ARBA" id="ARBA00022932"/>
    </source>
</evidence>
<evidence type="ECO:0000256" key="7">
    <source>
        <dbReference type="ARBA" id="ARBA00049244"/>
    </source>
</evidence>
<dbReference type="Gene3D" id="3.30.420.10">
    <property type="entry name" value="Ribonuclease H-like superfamily/Ribonuclease H"/>
    <property type="match status" value="2"/>
</dbReference>
<protein>
    <recommendedName>
        <fullName evidence="2">DNA-directed DNA polymerase</fullName>
        <ecNumber evidence="2">2.7.7.7</ecNumber>
    </recommendedName>
</protein>
<dbReference type="GO" id="GO:0045004">
    <property type="term" value="P:DNA replication proofreading"/>
    <property type="evidence" value="ECO:0007669"/>
    <property type="project" value="TreeGrafter"/>
</dbReference>
<keyword evidence="6" id="KW-0238">DNA-binding</keyword>
<dbReference type="PRINTS" id="PR00106">
    <property type="entry name" value="DNAPOLB"/>
</dbReference>
<keyword evidence="3" id="KW-0808">Transferase</keyword>
<dbReference type="Gene3D" id="1.10.132.60">
    <property type="entry name" value="DNA polymerase family B, C-terminal domain"/>
    <property type="match status" value="1"/>
</dbReference>
<keyword evidence="5" id="KW-0239">DNA-directed DNA polymerase</keyword>
<feature type="domain" description="DNA-directed DNA polymerase family B exonuclease" evidence="9">
    <location>
        <begin position="184"/>
        <end position="258"/>
    </location>
</feature>
<dbReference type="GO" id="GO:0006297">
    <property type="term" value="P:nucleotide-excision repair, DNA gap filling"/>
    <property type="evidence" value="ECO:0007669"/>
    <property type="project" value="TreeGrafter"/>
</dbReference>
<evidence type="ECO:0000256" key="6">
    <source>
        <dbReference type="ARBA" id="ARBA00023125"/>
    </source>
</evidence>
<evidence type="ECO:0000313" key="10">
    <source>
        <dbReference type="EMBL" id="QHT12370.1"/>
    </source>
</evidence>
<comment type="catalytic activity">
    <reaction evidence="7">
        <text>DNA(n) + a 2'-deoxyribonucleoside 5'-triphosphate = DNA(n+1) + diphosphate</text>
        <dbReference type="Rhea" id="RHEA:22508"/>
        <dbReference type="Rhea" id="RHEA-COMP:17339"/>
        <dbReference type="Rhea" id="RHEA-COMP:17340"/>
        <dbReference type="ChEBI" id="CHEBI:33019"/>
        <dbReference type="ChEBI" id="CHEBI:61560"/>
        <dbReference type="ChEBI" id="CHEBI:173112"/>
        <dbReference type="EC" id="2.7.7.7"/>
    </reaction>
</comment>
<dbReference type="GO" id="GO:0000166">
    <property type="term" value="F:nucleotide binding"/>
    <property type="evidence" value="ECO:0007669"/>
    <property type="project" value="InterPro"/>
</dbReference>
<dbReference type="Gene3D" id="3.90.1600.10">
    <property type="entry name" value="Palm domain of DNA polymerase"/>
    <property type="match status" value="1"/>
</dbReference>
<dbReference type="EMBL" id="MN739544">
    <property type="protein sequence ID" value="QHT12370.1"/>
    <property type="molecule type" value="Genomic_DNA"/>
</dbReference>
<evidence type="ECO:0000259" key="8">
    <source>
        <dbReference type="Pfam" id="PF00136"/>
    </source>
</evidence>
<keyword evidence="4" id="KW-0548">Nucleotidyltransferase</keyword>
<dbReference type="SUPFAM" id="SSF53098">
    <property type="entry name" value="Ribonuclease H-like"/>
    <property type="match status" value="1"/>
</dbReference>
<dbReference type="GO" id="GO:0003887">
    <property type="term" value="F:DNA-directed DNA polymerase activity"/>
    <property type="evidence" value="ECO:0007669"/>
    <property type="project" value="UniProtKB-KW"/>
</dbReference>
<dbReference type="SUPFAM" id="SSF56672">
    <property type="entry name" value="DNA/RNA polymerases"/>
    <property type="match status" value="1"/>
</dbReference>
<dbReference type="SMART" id="SM00486">
    <property type="entry name" value="POLBc"/>
    <property type="match status" value="1"/>
</dbReference>
<dbReference type="InterPro" id="IPR006172">
    <property type="entry name" value="DNA-dir_DNA_pol_B"/>
</dbReference>
<evidence type="ECO:0000256" key="4">
    <source>
        <dbReference type="ARBA" id="ARBA00022695"/>
    </source>
</evidence>
<evidence type="ECO:0000256" key="2">
    <source>
        <dbReference type="ARBA" id="ARBA00012417"/>
    </source>
</evidence>
<dbReference type="InterPro" id="IPR006133">
    <property type="entry name" value="DNA-dir_DNA_pol_B_exonuc"/>
</dbReference>
<sequence>MVIFQILDCYSQDRKVLKETEEVKEVEYIHEDYLDDDVTANKKIIQREYKQEYIIHLFGKTNDNKSIHIEIENFSPYFYVELPNKLKKTFNSFKLNLQKCIEERKKDIIEKKVKSDEKYSYLKNLDPSSMARKLHSSIEIEYVEKEKLYGYTNKTVFPFVKLSVSSLQDFRELKEIFLDDKNSKVYEANLDPMLRFFHLRNINPCGWVSIDCSYDEHINVDWQDIIPYNGTSIAPFTYGFWDIECYSESGDFPLAKKDYTKVAKQLYEKTNDFDSFKLYICDAITGSKTIKLKHSIPAYSELDKHLNTPTFKRDVEKLYERPTDFVNNMTKLLNNHMNRKYPIAGDPSIQIGIVFSTNTILNDKHIFVVNGSDPIEDAIVYNCASERDMILQFLKLLNEKNPDILVGYNVFGFDMKYLHERMEELMLVNNQMFQGLSRVDKPVELQKKFLSSSALGDNTLYIWSFIGRLHIDLYFYIKRIENLASYKLDDVCRHYMSGKLKSIDVSKGSSWFIETKSTDGAEAGKYLVLLDDIGDTIVEKRKIVEVVNGKGLVIEANTLNDPLETNDLETITSWAIVKDDVSPAEIFKLHREGGTSGRAIVAKYCIQDCVLVFNLLNKLDVFNNAMAMANTCSVPISYIFTRGQGIKCESLIFKECQERGQLIEVLPNPIQKTDHDFVEETYEGAIVLVPEPNFYVKSPIGVADFASLYPSSIISENLSYDTLLWTKDYDSNYNFTGYSFGSEESEKYLNEYVRFTDIEFDIWAPDPKDTRKNPEKIKTGIRICRYVQQANDTKGTLPDILTKLLAARKSKRKEAEKETDVFRKALLDAEQLAYKLTANSLYGQLGSSTFKVRLQHLAASTTAYGRKQILFAKDAIEMFYGKTANDPRCEAEIVYGDTDSLFVNFNVKDPKTGETLKGRKAIEETMAMTEEAGKFVTRCLKKPHDFEYDKVFYPFIIFSKKRYVGNKYEESPDSYKQTSMGIATKRRDYAAIVKNVYGGAIKILLNEQDPKKAFEFVQTTCNDLIDGKISDHQLTLTKSLRSEYKAATPPPHKILAERITLRDPGNAPSSGERIQFMYIQPIVGQVASKLQGDRIETPSFIKENKLKIDYKYYIEHQIYNPITQLFGLLVDQLPGYVKSNLNTQEKEAYAGDLLFKTIYNKCDKVNIRNFANQFGFEVKHTVSKPKTTKETYVDAPRVTKIQATINFEKLDRYLISKHEEKKRQKKNDGNVVTVDL</sequence>
<feature type="domain" description="DNA-directed DNA polymerase family B exonuclease" evidence="9">
    <location>
        <begin position="345"/>
        <end position="491"/>
    </location>
</feature>
<name>A0A6C0D7T0_9ZZZZ</name>
<dbReference type="PANTHER" id="PTHR10322:SF23">
    <property type="entry name" value="DNA POLYMERASE DELTA CATALYTIC SUBUNIT"/>
    <property type="match status" value="1"/>
</dbReference>
<dbReference type="InterPro" id="IPR012337">
    <property type="entry name" value="RNaseH-like_sf"/>
</dbReference>
<dbReference type="InterPro" id="IPR050240">
    <property type="entry name" value="DNA_pol_type-B"/>
</dbReference>
<reference evidence="10" key="1">
    <citation type="journal article" date="2020" name="Nature">
        <title>Giant virus diversity and host interactions through global metagenomics.</title>
        <authorList>
            <person name="Schulz F."/>
            <person name="Roux S."/>
            <person name="Paez-Espino D."/>
            <person name="Jungbluth S."/>
            <person name="Walsh D.A."/>
            <person name="Denef V.J."/>
            <person name="McMahon K.D."/>
            <person name="Konstantinidis K.T."/>
            <person name="Eloe-Fadrosh E.A."/>
            <person name="Kyrpides N.C."/>
            <person name="Woyke T."/>
        </authorList>
    </citation>
    <scope>NUCLEOTIDE SEQUENCE</scope>
    <source>
        <strain evidence="10">GVMAG-M-3300023174-129</strain>
    </source>
</reference>
<dbReference type="InterPro" id="IPR036397">
    <property type="entry name" value="RNaseH_sf"/>
</dbReference>
<dbReference type="InterPro" id="IPR006134">
    <property type="entry name" value="DNA-dir_DNA_pol_B_multi_dom"/>
</dbReference>
<dbReference type="GO" id="GO:0043625">
    <property type="term" value="C:delta DNA polymerase complex"/>
    <property type="evidence" value="ECO:0007669"/>
    <property type="project" value="TreeGrafter"/>
</dbReference>
<evidence type="ECO:0000259" key="9">
    <source>
        <dbReference type="Pfam" id="PF03104"/>
    </source>
</evidence>
<dbReference type="GO" id="GO:0003677">
    <property type="term" value="F:DNA binding"/>
    <property type="evidence" value="ECO:0007669"/>
    <property type="project" value="UniProtKB-KW"/>
</dbReference>
<dbReference type="GO" id="GO:0008296">
    <property type="term" value="F:3'-5'-DNA exonuclease activity"/>
    <property type="evidence" value="ECO:0007669"/>
    <property type="project" value="TreeGrafter"/>
</dbReference>
<dbReference type="AlphaFoldDB" id="A0A6C0D7T0"/>
<dbReference type="Gene3D" id="3.30.342.10">
    <property type="entry name" value="DNA Polymerase, chain B, domain 1"/>
    <property type="match status" value="1"/>
</dbReference>
<dbReference type="Pfam" id="PF03104">
    <property type="entry name" value="DNA_pol_B_exo1"/>
    <property type="match status" value="2"/>
</dbReference>
<evidence type="ECO:0000256" key="3">
    <source>
        <dbReference type="ARBA" id="ARBA00022679"/>
    </source>
</evidence>
<organism evidence="10">
    <name type="scientific">viral metagenome</name>
    <dbReference type="NCBI Taxonomy" id="1070528"/>
    <lineage>
        <taxon>unclassified sequences</taxon>
        <taxon>metagenomes</taxon>
        <taxon>organismal metagenomes</taxon>
    </lineage>
</organism>
<dbReference type="GO" id="GO:0006287">
    <property type="term" value="P:base-excision repair, gap-filling"/>
    <property type="evidence" value="ECO:0007669"/>
    <property type="project" value="TreeGrafter"/>
</dbReference>